<accession>A0A0C9UFE6</accession>
<dbReference type="HOGENOM" id="CLU_1611842_0_0_1"/>
<sequence>MSLHRDQYAHDNIHRRHRSVIVSFIDQPSDLLYLALTSNQIHAIIYPDRHHSRLEGRIPASGYLGRPLRKPSPSTPSTLLQEAAMLLQMAVGSGRITSNKPVDIKSPVIFPYLRTKKAKIADIGEATLLQELMPPSTEAKAVGKPGRKKKVANGSAEDGEQKTET</sequence>
<keyword evidence="3" id="KW-1185">Reference proteome</keyword>
<gene>
    <name evidence="2" type="ORF">M422DRAFT_271023</name>
</gene>
<evidence type="ECO:0000313" key="3">
    <source>
        <dbReference type="Proteomes" id="UP000054279"/>
    </source>
</evidence>
<organism evidence="2 3">
    <name type="scientific">Sphaerobolus stellatus (strain SS14)</name>
    <dbReference type="NCBI Taxonomy" id="990650"/>
    <lineage>
        <taxon>Eukaryota</taxon>
        <taxon>Fungi</taxon>
        <taxon>Dikarya</taxon>
        <taxon>Basidiomycota</taxon>
        <taxon>Agaricomycotina</taxon>
        <taxon>Agaricomycetes</taxon>
        <taxon>Phallomycetidae</taxon>
        <taxon>Geastrales</taxon>
        <taxon>Sphaerobolaceae</taxon>
        <taxon>Sphaerobolus</taxon>
    </lineage>
</organism>
<proteinExistence type="predicted"/>
<name>A0A0C9UFE6_SPHS4</name>
<dbReference type="EMBL" id="KN837325">
    <property type="protein sequence ID" value="KIJ27737.1"/>
    <property type="molecule type" value="Genomic_DNA"/>
</dbReference>
<dbReference type="Proteomes" id="UP000054279">
    <property type="component" value="Unassembled WGS sequence"/>
</dbReference>
<feature type="region of interest" description="Disordered" evidence="1">
    <location>
        <begin position="134"/>
        <end position="165"/>
    </location>
</feature>
<reference evidence="2 3" key="1">
    <citation type="submission" date="2014-06" db="EMBL/GenBank/DDBJ databases">
        <title>Evolutionary Origins and Diversification of the Mycorrhizal Mutualists.</title>
        <authorList>
            <consortium name="DOE Joint Genome Institute"/>
            <consortium name="Mycorrhizal Genomics Consortium"/>
            <person name="Kohler A."/>
            <person name="Kuo A."/>
            <person name="Nagy L.G."/>
            <person name="Floudas D."/>
            <person name="Copeland A."/>
            <person name="Barry K.W."/>
            <person name="Cichocki N."/>
            <person name="Veneault-Fourrey C."/>
            <person name="LaButti K."/>
            <person name="Lindquist E.A."/>
            <person name="Lipzen A."/>
            <person name="Lundell T."/>
            <person name="Morin E."/>
            <person name="Murat C."/>
            <person name="Riley R."/>
            <person name="Ohm R."/>
            <person name="Sun H."/>
            <person name="Tunlid A."/>
            <person name="Henrissat B."/>
            <person name="Grigoriev I.V."/>
            <person name="Hibbett D.S."/>
            <person name="Martin F."/>
        </authorList>
    </citation>
    <scope>NUCLEOTIDE SEQUENCE [LARGE SCALE GENOMIC DNA]</scope>
    <source>
        <strain evidence="2 3">SS14</strain>
    </source>
</reference>
<evidence type="ECO:0000313" key="2">
    <source>
        <dbReference type="EMBL" id="KIJ27737.1"/>
    </source>
</evidence>
<evidence type="ECO:0000256" key="1">
    <source>
        <dbReference type="SAM" id="MobiDB-lite"/>
    </source>
</evidence>
<protein>
    <submittedName>
        <fullName evidence="2">Uncharacterized protein</fullName>
    </submittedName>
</protein>
<dbReference type="AlphaFoldDB" id="A0A0C9UFE6"/>